<dbReference type="Gene3D" id="3.10.450.160">
    <property type="entry name" value="inner membrane protein cigr"/>
    <property type="match status" value="1"/>
</dbReference>
<protein>
    <recommendedName>
        <fullName evidence="3">Ni/Co efflux regulator RcnB</fullName>
    </recommendedName>
</protein>
<reference evidence="1 2" key="1">
    <citation type="submission" date="2019-03" db="EMBL/GenBank/DDBJ databases">
        <title>Genomic Encyclopedia of Archaeal and Bacterial Type Strains, Phase II (KMG-II): from individual species to whole genera.</title>
        <authorList>
            <person name="Goeker M."/>
        </authorList>
    </citation>
    <scope>NUCLEOTIDE SEQUENCE [LARGE SCALE GENOMIC DNA]</scope>
    <source>
        <strain evidence="1 2">DSM 26433</strain>
    </source>
</reference>
<dbReference type="AlphaFoldDB" id="A0A4R1NCD4"/>
<organism evidence="1 2">
    <name type="scientific">Shimia isoporae</name>
    <dbReference type="NCBI Taxonomy" id="647720"/>
    <lineage>
        <taxon>Bacteria</taxon>
        <taxon>Pseudomonadati</taxon>
        <taxon>Pseudomonadota</taxon>
        <taxon>Alphaproteobacteria</taxon>
        <taxon>Rhodobacterales</taxon>
        <taxon>Roseobacteraceae</taxon>
    </lineage>
</organism>
<evidence type="ECO:0008006" key="3">
    <source>
        <dbReference type="Google" id="ProtNLM"/>
    </source>
</evidence>
<evidence type="ECO:0000313" key="1">
    <source>
        <dbReference type="EMBL" id="TCL01303.1"/>
    </source>
</evidence>
<dbReference type="RefSeq" id="WP_132860631.1">
    <property type="nucleotide sequence ID" value="NZ_SMGR01000002.1"/>
</dbReference>
<proteinExistence type="predicted"/>
<gene>
    <name evidence="1" type="ORF">BXY66_2616</name>
</gene>
<dbReference type="EMBL" id="SMGR01000002">
    <property type="protein sequence ID" value="TCL01303.1"/>
    <property type="molecule type" value="Genomic_DNA"/>
</dbReference>
<comment type="caution">
    <text evidence="1">The sequence shown here is derived from an EMBL/GenBank/DDBJ whole genome shotgun (WGS) entry which is preliminary data.</text>
</comment>
<evidence type="ECO:0000313" key="2">
    <source>
        <dbReference type="Proteomes" id="UP000295673"/>
    </source>
</evidence>
<keyword evidence="2" id="KW-1185">Reference proteome</keyword>
<dbReference type="OrthoDB" id="7666115at2"/>
<dbReference type="Proteomes" id="UP000295673">
    <property type="component" value="Unassembled WGS sequence"/>
</dbReference>
<accession>A0A4R1NCD4</accession>
<sequence>MRILTLGATIFAASLAITVPDITLAKDKGGKAKAKANKVQIDQKPGKGAKAIPPGQIKRYTRGAKLPGDLKYTDIGDLSKWKLKPPGKGNRYIRVGDEILEVSDDMSTVVDAVGIVDDLLK</sequence>
<name>A0A4R1NCD4_9RHOB</name>